<comment type="subunit">
    <text evidence="9">Homodimer.</text>
</comment>
<dbReference type="GO" id="GO:0005886">
    <property type="term" value="C:plasma membrane"/>
    <property type="evidence" value="ECO:0007669"/>
    <property type="project" value="UniProtKB-SubCell"/>
</dbReference>
<gene>
    <name evidence="11" type="ORF">NCTC13038_04045</name>
</gene>
<comment type="caution">
    <text evidence="9">Lacks conserved residue(s) required for the propagation of feature annotation.</text>
</comment>
<keyword evidence="7 9" id="KW-0472">Membrane</keyword>
<proteinExistence type="inferred from homology"/>
<evidence type="ECO:0000313" key="12">
    <source>
        <dbReference type="Proteomes" id="UP000332594"/>
    </source>
</evidence>
<dbReference type="GO" id="GO:0015095">
    <property type="term" value="F:magnesium ion transmembrane transporter activity"/>
    <property type="evidence" value="ECO:0007669"/>
    <property type="project" value="UniProtKB-UniRule"/>
</dbReference>
<feature type="transmembrane region" description="Helical" evidence="9">
    <location>
        <begin position="344"/>
        <end position="368"/>
    </location>
</feature>
<dbReference type="SUPFAM" id="SSF54631">
    <property type="entry name" value="CBS-domain pair"/>
    <property type="match status" value="1"/>
</dbReference>
<evidence type="ECO:0000313" key="11">
    <source>
        <dbReference type="EMBL" id="VFS79364.1"/>
    </source>
</evidence>
<dbReference type="Gene3D" id="1.25.60.10">
    <property type="entry name" value="MgtE N-terminal domain-like"/>
    <property type="match status" value="1"/>
</dbReference>
<keyword evidence="9" id="KW-1003">Cell membrane</keyword>
<dbReference type="SUPFAM" id="SSF158791">
    <property type="entry name" value="MgtE N-terminal domain-like"/>
    <property type="match status" value="1"/>
</dbReference>
<dbReference type="InterPro" id="IPR000644">
    <property type="entry name" value="CBS_dom"/>
</dbReference>
<dbReference type="Pfam" id="PF03448">
    <property type="entry name" value="MgtE_N"/>
    <property type="match status" value="1"/>
</dbReference>
<dbReference type="InterPro" id="IPR006668">
    <property type="entry name" value="Mg_transptr_MgtE_intracell_dom"/>
</dbReference>
<feature type="transmembrane region" description="Helical" evidence="9">
    <location>
        <begin position="417"/>
        <end position="438"/>
    </location>
</feature>
<evidence type="ECO:0000256" key="8">
    <source>
        <dbReference type="PROSITE-ProRule" id="PRU00703"/>
    </source>
</evidence>
<dbReference type="Gene3D" id="3.10.580.10">
    <property type="entry name" value="CBS-domain"/>
    <property type="match status" value="1"/>
</dbReference>
<feature type="transmembrane region" description="Helical" evidence="9">
    <location>
        <begin position="389"/>
        <end position="411"/>
    </location>
</feature>
<feature type="domain" description="CBS" evidence="10">
    <location>
        <begin position="233"/>
        <end position="291"/>
    </location>
</feature>
<keyword evidence="6 9" id="KW-1133">Transmembrane helix</keyword>
<keyword evidence="3 9" id="KW-0813">Transport</keyword>
<dbReference type="Gene3D" id="1.10.357.20">
    <property type="entry name" value="SLC41 divalent cation transporters, integral membrane domain"/>
    <property type="match status" value="1"/>
</dbReference>
<accession>A0A485C217</accession>
<dbReference type="Proteomes" id="UP000332594">
    <property type="component" value="Unassembled WGS sequence"/>
</dbReference>
<keyword evidence="9" id="KW-0479">Metal-binding</keyword>
<protein>
    <recommendedName>
        <fullName evidence="9">Magnesium transporter MgtE</fullName>
    </recommendedName>
</protein>
<dbReference type="PANTHER" id="PTHR43773:SF1">
    <property type="entry name" value="MAGNESIUM TRANSPORTER MGTE"/>
    <property type="match status" value="1"/>
</dbReference>
<dbReference type="NCBIfam" id="TIGR00400">
    <property type="entry name" value="mgtE"/>
    <property type="match status" value="1"/>
</dbReference>
<comment type="subcellular location">
    <subcellularLocation>
        <location evidence="9">Cell membrane</location>
        <topology evidence="9">Multi-pass membrane protein</topology>
    </subcellularLocation>
    <subcellularLocation>
        <location evidence="1">Membrane</location>
        <topology evidence="1">Multi-pass membrane protein</topology>
    </subcellularLocation>
</comment>
<feature type="transmembrane region" description="Helical" evidence="9">
    <location>
        <begin position="315"/>
        <end position="332"/>
    </location>
</feature>
<evidence type="ECO:0000256" key="5">
    <source>
        <dbReference type="ARBA" id="ARBA00022842"/>
    </source>
</evidence>
<dbReference type="PANTHER" id="PTHR43773">
    <property type="entry name" value="MAGNESIUM TRANSPORTER MGTE"/>
    <property type="match status" value="1"/>
</dbReference>
<evidence type="ECO:0000256" key="3">
    <source>
        <dbReference type="ARBA" id="ARBA00022448"/>
    </source>
</evidence>
<dbReference type="SMART" id="SM00924">
    <property type="entry name" value="MgtE_N"/>
    <property type="match status" value="1"/>
</dbReference>
<evidence type="ECO:0000256" key="6">
    <source>
        <dbReference type="ARBA" id="ARBA00022989"/>
    </source>
</evidence>
<keyword evidence="5 9" id="KW-0460">Magnesium</keyword>
<dbReference type="InterPro" id="IPR046342">
    <property type="entry name" value="CBS_dom_sf"/>
</dbReference>
<dbReference type="InterPro" id="IPR038076">
    <property type="entry name" value="MgtE_N_sf"/>
</dbReference>
<comment type="function">
    <text evidence="9">Acts as a magnesium transporter.</text>
</comment>
<reference evidence="11 12" key="1">
    <citation type="submission" date="2019-03" db="EMBL/GenBank/DDBJ databases">
        <authorList>
            <consortium name="Pathogen Informatics"/>
        </authorList>
    </citation>
    <scope>NUCLEOTIDE SEQUENCE [LARGE SCALE GENOMIC DNA]</scope>
    <source>
        <strain evidence="11 12">NCTC13038</strain>
    </source>
</reference>
<dbReference type="PROSITE" id="PS51371">
    <property type="entry name" value="CBS"/>
    <property type="match status" value="1"/>
</dbReference>
<dbReference type="AlphaFoldDB" id="A0A485C217"/>
<feature type="transmembrane region" description="Helical" evidence="9">
    <location>
        <begin position="450"/>
        <end position="470"/>
    </location>
</feature>
<dbReference type="InterPro" id="IPR006669">
    <property type="entry name" value="MgtE_transporter"/>
</dbReference>
<evidence type="ECO:0000256" key="4">
    <source>
        <dbReference type="ARBA" id="ARBA00022692"/>
    </source>
</evidence>
<organism evidence="11 12">
    <name type="scientific">Raoultella terrigena</name>
    <name type="common">Klebsiella terrigena</name>
    <dbReference type="NCBI Taxonomy" id="577"/>
    <lineage>
        <taxon>Bacteria</taxon>
        <taxon>Pseudomonadati</taxon>
        <taxon>Pseudomonadota</taxon>
        <taxon>Gammaproteobacteria</taxon>
        <taxon>Enterobacterales</taxon>
        <taxon>Enterobacteriaceae</taxon>
        <taxon>Klebsiella/Raoultella group</taxon>
        <taxon>Raoultella</taxon>
    </lineage>
</organism>
<evidence type="ECO:0000256" key="1">
    <source>
        <dbReference type="ARBA" id="ARBA00004141"/>
    </source>
</evidence>
<dbReference type="InterPro" id="IPR036739">
    <property type="entry name" value="SLC41_membr_dom_sf"/>
</dbReference>
<dbReference type="Pfam" id="PF01769">
    <property type="entry name" value="MgtE"/>
    <property type="match status" value="1"/>
</dbReference>
<dbReference type="Pfam" id="PF00571">
    <property type="entry name" value="CBS"/>
    <property type="match status" value="1"/>
</dbReference>
<evidence type="ECO:0000256" key="9">
    <source>
        <dbReference type="RuleBase" id="RU362011"/>
    </source>
</evidence>
<feature type="transmembrane region" description="Helical" evidence="9">
    <location>
        <begin position="537"/>
        <end position="558"/>
    </location>
</feature>
<comment type="similarity">
    <text evidence="2 9">Belongs to the SLC41A transporter family.</text>
</comment>
<dbReference type="CDD" id="cd04606">
    <property type="entry name" value="CBS_pair_Mg_transporter"/>
    <property type="match status" value="1"/>
</dbReference>
<keyword evidence="8" id="KW-0129">CBS domain</keyword>
<evidence type="ECO:0000259" key="10">
    <source>
        <dbReference type="PROSITE" id="PS51371"/>
    </source>
</evidence>
<dbReference type="SUPFAM" id="SSF161093">
    <property type="entry name" value="MgtE membrane domain-like"/>
    <property type="match status" value="1"/>
</dbReference>
<dbReference type="EMBL" id="CAADJG010000002">
    <property type="protein sequence ID" value="VFS79364.1"/>
    <property type="molecule type" value="Genomic_DNA"/>
</dbReference>
<evidence type="ECO:0000256" key="7">
    <source>
        <dbReference type="ARBA" id="ARBA00023136"/>
    </source>
</evidence>
<sequence length="591" mass="64740">MSVLHKKSARLRDEERARLIWLLSTDKAVTSSLLGKLTLAERYDDGTLADDLAEVEVLVSHLPPPDLADALEALPYDARNALWRLIADDKRGEVLLEASESVWGDLIDKMSDRELLFTLQNLDIDEQVYILQHLPQDLTARLLAELPAERRARIRQMMRYADNTVGAIMEFEVITVRPEATLAAVQRYLRRLGKMPENTDKLFVTTRNKLLLGELELQTILLNDAQKRVGDVMEGDPVTFQPHEEAEKVARTFERDNLLSAAVIDADGKLMGRLTIDEIVDVVYEETDNDLRRMGGLSNDDDVFAPVSKAVKTRWAWLAVNLCTAFIASRVIDGFEHTISQLVALASLMPIVAGIGGNTGNQTITMIVRAMALQHIQPGSFSFLILREMGVAVINGLVWGGIMGAVTWWLYSDPQLGAVMTLAMMLNLLMAAMMGVIIPMVMVKLGRDPAVGSSVMITAITDTGGFFIFLRSGDDFPDVADGPPRSLRGISAIATRPARTPMARLLVPTVAATVTSITSVSDHGLRCSSAGRRLCQLKVLAATITITPASTAIGIFAITSLSTVTRSRSTTPAARVETRLRPLPISTLTMV</sequence>
<name>A0A485C217_RAOTE</name>
<dbReference type="InterPro" id="IPR006667">
    <property type="entry name" value="SLC41_membr_dom"/>
</dbReference>
<evidence type="ECO:0000256" key="2">
    <source>
        <dbReference type="ARBA" id="ARBA00009749"/>
    </source>
</evidence>
<keyword evidence="4 9" id="KW-0812">Transmembrane</keyword>
<dbReference type="GO" id="GO:0046872">
    <property type="term" value="F:metal ion binding"/>
    <property type="evidence" value="ECO:0007669"/>
    <property type="project" value="UniProtKB-KW"/>
</dbReference>